<dbReference type="InParanoid" id="F7VPR5"/>
<dbReference type="EMBL" id="CABT02000003">
    <property type="protein sequence ID" value="CCC07493.1"/>
    <property type="molecule type" value="Genomic_DNA"/>
</dbReference>
<evidence type="ECO:0000313" key="2">
    <source>
        <dbReference type="Proteomes" id="UP000001881"/>
    </source>
</evidence>
<evidence type="ECO:0000313" key="1">
    <source>
        <dbReference type="EMBL" id="CCC07493.1"/>
    </source>
</evidence>
<dbReference type="VEuPathDB" id="FungiDB:SMAC_12753"/>
<dbReference type="Proteomes" id="UP000001881">
    <property type="component" value="Unassembled WGS sequence"/>
</dbReference>
<organism evidence="1 2">
    <name type="scientific">Sordaria macrospora (strain ATCC MYA-333 / DSM 997 / K(L3346) / K-hell)</name>
    <dbReference type="NCBI Taxonomy" id="771870"/>
    <lineage>
        <taxon>Eukaryota</taxon>
        <taxon>Fungi</taxon>
        <taxon>Dikarya</taxon>
        <taxon>Ascomycota</taxon>
        <taxon>Pezizomycotina</taxon>
        <taxon>Sordariomycetes</taxon>
        <taxon>Sordariomycetidae</taxon>
        <taxon>Sordariales</taxon>
        <taxon>Sordariaceae</taxon>
        <taxon>Sordaria</taxon>
    </lineage>
</organism>
<reference evidence="1 2" key="1">
    <citation type="journal article" date="2010" name="PLoS Genet.">
        <title>De novo assembly of a 40 Mb eukaryotic genome from short sequence reads: Sordaria macrospora, a model organism for fungal morphogenesis.</title>
        <authorList>
            <person name="Nowrousian M."/>
            <person name="Stajich J."/>
            <person name="Chu M."/>
            <person name="Engh I."/>
            <person name="Espagne E."/>
            <person name="Halliday K."/>
            <person name="Kamerewerd J."/>
            <person name="Kempken F."/>
            <person name="Knab B."/>
            <person name="Kuo H.C."/>
            <person name="Osiewacz H.D."/>
            <person name="Poeggeler S."/>
            <person name="Read N."/>
            <person name="Seiler S."/>
            <person name="Smith K."/>
            <person name="Zickler D."/>
            <person name="Kueck U."/>
            <person name="Freitag M."/>
        </authorList>
    </citation>
    <scope>NUCLEOTIDE SEQUENCE [LARGE SCALE GENOMIC DNA]</scope>
    <source>
        <strain evidence="2">ATCC MYA-333 / DSM 997 / K(L3346) / K-hell</strain>
        <tissue evidence="1">Mycelium</tissue>
    </source>
</reference>
<gene>
    <name evidence="1" type="ORF">SMAC_12753</name>
</gene>
<comment type="caution">
    <text evidence="1">The sequence shown here is derived from an EMBL/GenBank/DDBJ whole genome shotgun (WGS) entry which is preliminary data.</text>
</comment>
<dbReference type="AlphaFoldDB" id="F7VPR5"/>
<sequence length="32" mass="3394">MTSVETRLFLSAISSRINTASPDHGTIQTTAS</sequence>
<keyword evidence="2" id="KW-1185">Reference proteome</keyword>
<name>F7VPR5_SORMK</name>
<accession>F7VPR5</accession>
<dbReference type="HOGENOM" id="CLU_3392552_0_0_1"/>
<protein>
    <submittedName>
        <fullName evidence="1">WGS project CABT00000000 data, contig 2.3</fullName>
    </submittedName>
</protein>
<proteinExistence type="predicted"/>